<feature type="domain" description="Transposase IS204/IS1001/IS1096/IS1165 zinc-finger" evidence="2">
    <location>
        <begin position="47"/>
        <end position="94"/>
    </location>
</feature>
<protein>
    <submittedName>
        <fullName evidence="3">Transposase</fullName>
    </submittedName>
</protein>
<evidence type="ECO:0000313" key="4">
    <source>
        <dbReference type="Proteomes" id="UP000067523"/>
    </source>
</evidence>
<organism evidence="3 4">
    <name type="scientific">Enterococcus rotai</name>
    <dbReference type="NCBI Taxonomy" id="118060"/>
    <lineage>
        <taxon>Bacteria</taxon>
        <taxon>Bacillati</taxon>
        <taxon>Bacillota</taxon>
        <taxon>Bacilli</taxon>
        <taxon>Lactobacillales</taxon>
        <taxon>Enterococcaceae</taxon>
        <taxon>Enterococcus</taxon>
    </lineage>
</organism>
<feature type="domain" description="Transposase IS204/IS1001/IS1096/IS1165 DDE" evidence="1">
    <location>
        <begin position="165"/>
        <end position="419"/>
    </location>
</feature>
<dbReference type="Pfam" id="PF01610">
    <property type="entry name" value="DDE_Tnp_ISL3"/>
    <property type="match status" value="1"/>
</dbReference>
<reference evidence="4" key="1">
    <citation type="submission" date="2015-12" db="EMBL/GenBank/DDBJ databases">
        <authorList>
            <person name="Lauer A."/>
            <person name="Humrighouse B."/>
            <person name="Loparev V."/>
            <person name="Shewmaker P.L."/>
            <person name="Whitney A.M."/>
            <person name="McLaughlin R.W."/>
        </authorList>
    </citation>
    <scope>NUCLEOTIDE SEQUENCE [LARGE SCALE GENOMIC DNA]</scope>
    <source>
        <strain evidence="4">LMG 26678</strain>
    </source>
</reference>
<dbReference type="PANTHER" id="PTHR33498">
    <property type="entry name" value="TRANSPOSASE FOR INSERTION SEQUENCE ELEMENT IS1557"/>
    <property type="match status" value="1"/>
</dbReference>
<gene>
    <name evidence="3" type="ORF">ATZ35_05375</name>
</gene>
<dbReference type="Pfam" id="PF14690">
    <property type="entry name" value="Zn_ribbon_ISL3"/>
    <property type="match status" value="1"/>
</dbReference>
<dbReference type="EMBL" id="CP013655">
    <property type="protein sequence ID" value="ALS36611.1"/>
    <property type="molecule type" value="Genomic_DNA"/>
</dbReference>
<name>A0A0U2MVY1_9ENTE</name>
<dbReference type="KEGG" id="erx:ATZ35_05375"/>
<sequence length="434" mass="51271">MSYTNLIKNTLDILDLNITFNENSLKKERIKGRICQVFSGTLDYLAHSCPHCGAKEDGSIIRGSFTTCLILLNDVSEYQTYLRLKKRRFFCHSCDRTFIAETSLIEKCCSISKKVKLSIADRLRKTMSMSEIARQKKVSVSSVYRVLKQFYEPKKINRLTLPEVLCFDEFKSVKQVAASMSFIMMDGQTKQLMDVVENRQLPFLERYFSRFPLAVREGVKYIVCDMYAPYFSLIKKLFPKAQVVLDRFHIVQHIGRTFLKHRIQRMNTFLHKGNGEAKKYRHLKKYWKVLQKNQSKLNFEKRHWRPSFRAYLTETELVDRLLAYDEELKAGYICYQDFLYAIQTRDYARFHALLEQDYSRLPDYYQTTITTFKKVQTGIKNALDLPYSNGPLECLNNHIKVLKRNAYGFRNFYNFKLRITLCFGTVLFQPNRKT</sequence>
<keyword evidence="4" id="KW-1185">Reference proteome</keyword>
<dbReference type="InterPro" id="IPR047951">
    <property type="entry name" value="Transpos_ISL3"/>
</dbReference>
<dbReference type="NCBIfam" id="NF033550">
    <property type="entry name" value="transpos_ISL3"/>
    <property type="match status" value="1"/>
</dbReference>
<evidence type="ECO:0000259" key="1">
    <source>
        <dbReference type="Pfam" id="PF01610"/>
    </source>
</evidence>
<accession>A0A0U2MVY1</accession>
<dbReference type="InterPro" id="IPR002560">
    <property type="entry name" value="Transposase_DDE"/>
</dbReference>
<dbReference type="PANTHER" id="PTHR33498:SF1">
    <property type="entry name" value="TRANSPOSASE FOR INSERTION SEQUENCE ELEMENT IS1557"/>
    <property type="match status" value="1"/>
</dbReference>
<proteinExistence type="predicted"/>
<evidence type="ECO:0000313" key="3">
    <source>
        <dbReference type="EMBL" id="ALS36611.1"/>
    </source>
</evidence>
<evidence type="ECO:0000259" key="2">
    <source>
        <dbReference type="Pfam" id="PF14690"/>
    </source>
</evidence>
<dbReference type="AlphaFoldDB" id="A0A0U2MVY1"/>
<dbReference type="RefSeq" id="WP_208929840.1">
    <property type="nucleotide sequence ID" value="NZ_CP013655.1"/>
</dbReference>
<dbReference type="Proteomes" id="UP000067523">
    <property type="component" value="Chromosome"/>
</dbReference>
<dbReference type="InterPro" id="IPR029261">
    <property type="entry name" value="Transposase_Znf"/>
</dbReference>